<dbReference type="InterPro" id="IPR051120">
    <property type="entry name" value="ABC_AA/LPS_Transport"/>
</dbReference>
<reference evidence="7 8" key="1">
    <citation type="submission" date="2020-05" db="EMBL/GenBank/DDBJ databases">
        <title>MicrobeNet Type strains.</title>
        <authorList>
            <person name="Nicholson A.C."/>
        </authorList>
    </citation>
    <scope>NUCLEOTIDE SEQUENCE [LARGE SCALE GENOMIC DNA]</scope>
    <source>
        <strain evidence="7 8">ATCC 700815</strain>
    </source>
</reference>
<keyword evidence="2" id="KW-1003">Cell membrane</keyword>
<protein>
    <submittedName>
        <fullName evidence="7">ABC transporter ATP-binding protein</fullName>
    </submittedName>
</protein>
<proteinExistence type="predicted"/>
<dbReference type="PANTHER" id="PTHR45772:SF7">
    <property type="entry name" value="AMINO ACID ABC TRANSPORTER ATP-BINDING PROTEIN"/>
    <property type="match status" value="1"/>
</dbReference>
<gene>
    <name evidence="7" type="ORF">HLB16_00215</name>
</gene>
<dbReference type="CDD" id="cd03219">
    <property type="entry name" value="ABC_Mj1267_LivG_branched"/>
    <property type="match status" value="1"/>
</dbReference>
<accession>A0A849B9H9</accession>
<organism evidence="7 8">
    <name type="scientific">Cupriavidus gilardii</name>
    <dbReference type="NCBI Taxonomy" id="82541"/>
    <lineage>
        <taxon>Bacteria</taxon>
        <taxon>Pseudomonadati</taxon>
        <taxon>Pseudomonadota</taxon>
        <taxon>Betaproteobacteria</taxon>
        <taxon>Burkholderiales</taxon>
        <taxon>Burkholderiaceae</taxon>
        <taxon>Cupriavidus</taxon>
    </lineage>
</organism>
<dbReference type="GO" id="GO:1903806">
    <property type="term" value="P:L-isoleucine import across plasma membrane"/>
    <property type="evidence" value="ECO:0007669"/>
    <property type="project" value="TreeGrafter"/>
</dbReference>
<dbReference type="GO" id="GO:0015808">
    <property type="term" value="P:L-alanine transport"/>
    <property type="evidence" value="ECO:0007669"/>
    <property type="project" value="TreeGrafter"/>
</dbReference>
<dbReference type="PROSITE" id="PS50893">
    <property type="entry name" value="ABC_TRANSPORTER_2"/>
    <property type="match status" value="1"/>
</dbReference>
<evidence type="ECO:0000256" key="2">
    <source>
        <dbReference type="ARBA" id="ARBA00022475"/>
    </source>
</evidence>
<evidence type="ECO:0000313" key="8">
    <source>
        <dbReference type="Proteomes" id="UP000542973"/>
    </source>
</evidence>
<dbReference type="InterPro" id="IPR003439">
    <property type="entry name" value="ABC_transporter-like_ATP-bd"/>
</dbReference>
<name>A0A849B9H9_9BURK</name>
<evidence type="ECO:0000256" key="5">
    <source>
        <dbReference type="ARBA" id="ARBA00022840"/>
    </source>
</evidence>
<dbReference type="InterPro" id="IPR032823">
    <property type="entry name" value="BCA_ABC_TP_C"/>
</dbReference>
<dbReference type="PANTHER" id="PTHR45772">
    <property type="entry name" value="CONSERVED COMPONENT OF ABC TRANSPORTER FOR NATURAL AMINO ACIDS-RELATED"/>
    <property type="match status" value="1"/>
</dbReference>
<dbReference type="SUPFAM" id="SSF52540">
    <property type="entry name" value="P-loop containing nucleoside triphosphate hydrolases"/>
    <property type="match status" value="1"/>
</dbReference>
<dbReference type="SMART" id="SM00382">
    <property type="entry name" value="AAA"/>
    <property type="match status" value="1"/>
</dbReference>
<dbReference type="Pfam" id="PF00005">
    <property type="entry name" value="ABC_tran"/>
    <property type="match status" value="1"/>
</dbReference>
<sequence>MPDSGAARAAAATADPAAAATADPAAAALRPGLPAAPARIALRDVRKSYGALRVTDDISFEVPSGEVLGILGPNGAGKSTLFNLMGGDVRPDAGRIVFDGADIASLTPHQRCRLGIGRTYQIPHPFSGMTVFENLLVAASFGAAMRERDAYAPCVEILRRTGLIRKANHRAGSLTLLDRKRLELARALATSPKLLLMDEIAGGLTDQEAIELVALIRDIKASGMTIVWIEHVVHALLAVADRLLVINFGAKLAEGQPDAVMADPEVRRVYMGMEV</sequence>
<dbReference type="InterPro" id="IPR027417">
    <property type="entry name" value="P-loop_NTPase"/>
</dbReference>
<dbReference type="EMBL" id="JABEMD010000001">
    <property type="protein sequence ID" value="NNH09307.1"/>
    <property type="molecule type" value="Genomic_DNA"/>
</dbReference>
<dbReference type="GO" id="GO:0005886">
    <property type="term" value="C:plasma membrane"/>
    <property type="evidence" value="ECO:0007669"/>
    <property type="project" value="TreeGrafter"/>
</dbReference>
<dbReference type="GO" id="GO:0042941">
    <property type="term" value="P:D-alanine transmembrane transport"/>
    <property type="evidence" value="ECO:0007669"/>
    <property type="project" value="TreeGrafter"/>
</dbReference>
<evidence type="ECO:0000313" key="7">
    <source>
        <dbReference type="EMBL" id="NNH09307.1"/>
    </source>
</evidence>
<dbReference type="InterPro" id="IPR003593">
    <property type="entry name" value="AAA+_ATPase"/>
</dbReference>
<dbReference type="RefSeq" id="WP_151022062.1">
    <property type="nucleotide sequence ID" value="NZ_BAAAEB010000007.1"/>
</dbReference>
<dbReference type="Pfam" id="PF12399">
    <property type="entry name" value="BCA_ABC_TP_C"/>
    <property type="match status" value="1"/>
</dbReference>
<dbReference type="GO" id="GO:0005304">
    <property type="term" value="F:L-valine transmembrane transporter activity"/>
    <property type="evidence" value="ECO:0007669"/>
    <property type="project" value="TreeGrafter"/>
</dbReference>
<dbReference type="GO" id="GO:0016887">
    <property type="term" value="F:ATP hydrolysis activity"/>
    <property type="evidence" value="ECO:0007669"/>
    <property type="project" value="InterPro"/>
</dbReference>
<keyword evidence="3" id="KW-0997">Cell inner membrane</keyword>
<evidence type="ECO:0000256" key="4">
    <source>
        <dbReference type="ARBA" id="ARBA00022741"/>
    </source>
</evidence>
<keyword evidence="4" id="KW-0547">Nucleotide-binding</keyword>
<dbReference type="Gene3D" id="3.40.50.300">
    <property type="entry name" value="P-loop containing nucleotide triphosphate hydrolases"/>
    <property type="match status" value="1"/>
</dbReference>
<evidence type="ECO:0000256" key="3">
    <source>
        <dbReference type="ARBA" id="ARBA00022519"/>
    </source>
</evidence>
<dbReference type="GO" id="GO:0015188">
    <property type="term" value="F:L-isoleucine transmembrane transporter activity"/>
    <property type="evidence" value="ECO:0007669"/>
    <property type="project" value="TreeGrafter"/>
</dbReference>
<keyword evidence="5 7" id="KW-0067">ATP-binding</keyword>
<dbReference type="AlphaFoldDB" id="A0A849B9H9"/>
<keyword evidence="1" id="KW-0813">Transport</keyword>
<dbReference type="GO" id="GO:0015192">
    <property type="term" value="F:L-phenylalanine transmembrane transporter activity"/>
    <property type="evidence" value="ECO:0007669"/>
    <property type="project" value="TreeGrafter"/>
</dbReference>
<dbReference type="GO" id="GO:0005524">
    <property type="term" value="F:ATP binding"/>
    <property type="evidence" value="ECO:0007669"/>
    <property type="project" value="UniProtKB-KW"/>
</dbReference>
<dbReference type="Proteomes" id="UP000542973">
    <property type="component" value="Unassembled WGS sequence"/>
</dbReference>
<evidence type="ECO:0000256" key="1">
    <source>
        <dbReference type="ARBA" id="ARBA00022448"/>
    </source>
</evidence>
<comment type="caution">
    <text evidence="7">The sequence shown here is derived from an EMBL/GenBank/DDBJ whole genome shotgun (WGS) entry which is preliminary data.</text>
</comment>
<feature type="domain" description="ABC transporter" evidence="6">
    <location>
        <begin position="40"/>
        <end position="273"/>
    </location>
</feature>
<keyword evidence="3" id="KW-0472">Membrane</keyword>
<dbReference type="GO" id="GO:1903805">
    <property type="term" value="P:L-valine import across plasma membrane"/>
    <property type="evidence" value="ECO:0007669"/>
    <property type="project" value="TreeGrafter"/>
</dbReference>
<evidence type="ECO:0000259" key="6">
    <source>
        <dbReference type="PROSITE" id="PS50893"/>
    </source>
</evidence>